<sequence>MSSFESSKSFHGLGRSSRQNKVSRSRPKIQASPVGESVVKNLRHKRVLKACERCKIKKIKCDAGAPCKRCKEDGMICAMGSRRRPKFESVPRAYAELLENTNSALKATVEKLYIMLRNGETWELDEPELNENGMPIIHDVSKILGCIRGPQDNVRSGPGMYRDLYETESRTYLAHPEFGEDERTAHSEGHHSSSESGRLSSPSQNPEPPFTPVETATANSQIQQEDWSSPWEHPVPKPQGSQQKPEIILSDVLVQETQDYESDSPFFPIKPLDSPSYQFLTPETGIFNTREAANSFLLDIPQEIDWIIWRDLLPFENVYKVTEAVGHPNATDFEMYTSSTAI</sequence>
<evidence type="ECO:0000313" key="4">
    <source>
        <dbReference type="EMBL" id="PMD46829.1"/>
    </source>
</evidence>
<keyword evidence="5" id="KW-1185">Reference proteome</keyword>
<dbReference type="SMART" id="SM00066">
    <property type="entry name" value="GAL4"/>
    <property type="match status" value="1"/>
</dbReference>
<dbReference type="Pfam" id="PF00172">
    <property type="entry name" value="Zn_clus"/>
    <property type="match status" value="1"/>
</dbReference>
<feature type="compositionally biased region" description="Polar residues" evidence="2">
    <location>
        <begin position="214"/>
        <end position="227"/>
    </location>
</feature>
<evidence type="ECO:0000259" key="3">
    <source>
        <dbReference type="PROSITE" id="PS50048"/>
    </source>
</evidence>
<dbReference type="SUPFAM" id="SSF57701">
    <property type="entry name" value="Zn2/Cys6 DNA-binding domain"/>
    <property type="match status" value="1"/>
</dbReference>
<dbReference type="STRING" id="1149755.A0A2J6S7U1"/>
<dbReference type="PROSITE" id="PS50048">
    <property type="entry name" value="ZN2_CY6_FUNGAL_2"/>
    <property type="match status" value="1"/>
</dbReference>
<dbReference type="InterPro" id="IPR001138">
    <property type="entry name" value="Zn2Cys6_DnaBD"/>
</dbReference>
<proteinExistence type="predicted"/>
<dbReference type="PANTHER" id="PTHR47655:SF3">
    <property type="entry name" value="ZN(II)2CYS6 TRANSCRIPTION FACTOR (EUROFUNG)"/>
    <property type="match status" value="1"/>
</dbReference>
<dbReference type="OrthoDB" id="2283488at2759"/>
<dbReference type="Proteomes" id="UP000235786">
    <property type="component" value="Unassembled WGS sequence"/>
</dbReference>
<organism evidence="4 5">
    <name type="scientific">Hyaloscypha variabilis (strain UAMH 11265 / GT02V1 / F)</name>
    <name type="common">Meliniomyces variabilis</name>
    <dbReference type="NCBI Taxonomy" id="1149755"/>
    <lineage>
        <taxon>Eukaryota</taxon>
        <taxon>Fungi</taxon>
        <taxon>Dikarya</taxon>
        <taxon>Ascomycota</taxon>
        <taxon>Pezizomycotina</taxon>
        <taxon>Leotiomycetes</taxon>
        <taxon>Helotiales</taxon>
        <taxon>Hyaloscyphaceae</taxon>
        <taxon>Hyaloscypha</taxon>
        <taxon>Hyaloscypha variabilis</taxon>
    </lineage>
</organism>
<dbReference type="InterPro" id="IPR036864">
    <property type="entry name" value="Zn2-C6_fun-type_DNA-bd_sf"/>
</dbReference>
<dbReference type="PROSITE" id="PS00463">
    <property type="entry name" value="ZN2_CY6_FUNGAL_1"/>
    <property type="match status" value="1"/>
</dbReference>
<protein>
    <recommendedName>
        <fullName evidence="3">Zn(2)-C6 fungal-type domain-containing protein</fullName>
    </recommendedName>
</protein>
<keyword evidence="1" id="KW-0539">Nucleus</keyword>
<feature type="compositionally biased region" description="Basic and acidic residues" evidence="2">
    <location>
        <begin position="181"/>
        <end position="193"/>
    </location>
</feature>
<feature type="domain" description="Zn(2)-C6 fungal-type" evidence="3">
    <location>
        <begin position="50"/>
        <end position="79"/>
    </location>
</feature>
<dbReference type="Gene3D" id="4.10.240.10">
    <property type="entry name" value="Zn(2)-C6 fungal-type DNA-binding domain"/>
    <property type="match status" value="1"/>
</dbReference>
<feature type="region of interest" description="Disordered" evidence="2">
    <location>
        <begin position="1"/>
        <end position="36"/>
    </location>
</feature>
<dbReference type="CDD" id="cd00067">
    <property type="entry name" value="GAL4"/>
    <property type="match status" value="1"/>
</dbReference>
<feature type="region of interest" description="Disordered" evidence="2">
    <location>
        <begin position="181"/>
        <end position="245"/>
    </location>
</feature>
<accession>A0A2J6S7U1</accession>
<gene>
    <name evidence="4" type="ORF">L207DRAFT_562069</name>
</gene>
<dbReference type="PANTHER" id="PTHR47655">
    <property type="entry name" value="QUINIC ACID UTILIZATION ACTIVATOR"/>
    <property type="match status" value="1"/>
</dbReference>
<evidence type="ECO:0000256" key="1">
    <source>
        <dbReference type="ARBA" id="ARBA00023242"/>
    </source>
</evidence>
<evidence type="ECO:0000256" key="2">
    <source>
        <dbReference type="SAM" id="MobiDB-lite"/>
    </source>
</evidence>
<dbReference type="EMBL" id="KZ613939">
    <property type="protein sequence ID" value="PMD46829.1"/>
    <property type="molecule type" value="Genomic_DNA"/>
</dbReference>
<dbReference type="InterPro" id="IPR052783">
    <property type="entry name" value="Metabolic/Drug-Res_Regulator"/>
</dbReference>
<name>A0A2J6S7U1_HYAVF</name>
<dbReference type="AlphaFoldDB" id="A0A2J6S7U1"/>
<feature type="compositionally biased region" description="Low complexity" evidence="2">
    <location>
        <begin position="194"/>
        <end position="203"/>
    </location>
</feature>
<dbReference type="GO" id="GO:0000981">
    <property type="term" value="F:DNA-binding transcription factor activity, RNA polymerase II-specific"/>
    <property type="evidence" value="ECO:0007669"/>
    <property type="project" value="InterPro"/>
</dbReference>
<reference evidence="4 5" key="1">
    <citation type="submission" date="2016-04" db="EMBL/GenBank/DDBJ databases">
        <title>A degradative enzymes factory behind the ericoid mycorrhizal symbiosis.</title>
        <authorList>
            <consortium name="DOE Joint Genome Institute"/>
            <person name="Martino E."/>
            <person name="Morin E."/>
            <person name="Grelet G."/>
            <person name="Kuo A."/>
            <person name="Kohler A."/>
            <person name="Daghino S."/>
            <person name="Barry K."/>
            <person name="Choi C."/>
            <person name="Cichocki N."/>
            <person name="Clum A."/>
            <person name="Copeland A."/>
            <person name="Hainaut M."/>
            <person name="Haridas S."/>
            <person name="Labutti K."/>
            <person name="Lindquist E."/>
            <person name="Lipzen A."/>
            <person name="Khouja H.-R."/>
            <person name="Murat C."/>
            <person name="Ohm R."/>
            <person name="Olson A."/>
            <person name="Spatafora J."/>
            <person name="Veneault-Fourrey C."/>
            <person name="Henrissat B."/>
            <person name="Grigoriev I."/>
            <person name="Martin F."/>
            <person name="Perotto S."/>
        </authorList>
    </citation>
    <scope>NUCLEOTIDE SEQUENCE [LARGE SCALE GENOMIC DNA]</scope>
    <source>
        <strain evidence="4 5">F</strain>
    </source>
</reference>
<evidence type="ECO:0000313" key="5">
    <source>
        <dbReference type="Proteomes" id="UP000235786"/>
    </source>
</evidence>
<dbReference type="GO" id="GO:0008270">
    <property type="term" value="F:zinc ion binding"/>
    <property type="evidence" value="ECO:0007669"/>
    <property type="project" value="InterPro"/>
</dbReference>